<dbReference type="CDD" id="cd12797">
    <property type="entry name" value="M23_peptidase"/>
    <property type="match status" value="1"/>
</dbReference>
<keyword evidence="6" id="KW-0482">Metalloprotease</keyword>
<dbReference type="SUPFAM" id="SSF51261">
    <property type="entry name" value="Duplicated hybrid motif"/>
    <property type="match status" value="1"/>
</dbReference>
<evidence type="ECO:0000256" key="3">
    <source>
        <dbReference type="ARBA" id="ARBA00022723"/>
    </source>
</evidence>
<feature type="region of interest" description="Disordered" evidence="8">
    <location>
        <begin position="280"/>
        <end position="315"/>
    </location>
</feature>
<feature type="compositionally biased region" description="Basic and acidic residues" evidence="8">
    <location>
        <begin position="280"/>
        <end position="289"/>
    </location>
</feature>
<dbReference type="Pfam" id="PF01551">
    <property type="entry name" value="Peptidase_M23"/>
    <property type="match status" value="1"/>
</dbReference>
<evidence type="ECO:0000256" key="2">
    <source>
        <dbReference type="ARBA" id="ARBA00022670"/>
    </source>
</evidence>
<name>A0ABV7G4J0_9PROT</name>
<keyword evidence="4 10" id="KW-0378">Hydrolase</keyword>
<keyword evidence="2" id="KW-0645">Protease</keyword>
<dbReference type="EMBL" id="JBHRTN010000018">
    <property type="protein sequence ID" value="MFC3126586.1"/>
    <property type="molecule type" value="Genomic_DNA"/>
</dbReference>
<feature type="domain" description="M23ase beta-sheet core" evidence="9">
    <location>
        <begin position="384"/>
        <end position="474"/>
    </location>
</feature>
<comment type="caution">
    <text evidence="10">The sequence shown here is derived from an EMBL/GenBank/DDBJ whole genome shotgun (WGS) entry which is preliminary data.</text>
</comment>
<proteinExistence type="predicted"/>
<evidence type="ECO:0000256" key="4">
    <source>
        <dbReference type="ARBA" id="ARBA00022801"/>
    </source>
</evidence>
<dbReference type="InterPro" id="IPR016047">
    <property type="entry name" value="M23ase_b-sheet_dom"/>
</dbReference>
<feature type="compositionally biased region" description="Basic and acidic residues" evidence="8">
    <location>
        <begin position="333"/>
        <end position="349"/>
    </location>
</feature>
<dbReference type="PANTHER" id="PTHR21666:SF288">
    <property type="entry name" value="CELL DIVISION PROTEIN YTFB"/>
    <property type="match status" value="1"/>
</dbReference>
<reference evidence="11" key="1">
    <citation type="journal article" date="2019" name="Int. J. Syst. Evol. Microbiol.">
        <title>The Global Catalogue of Microorganisms (GCM) 10K type strain sequencing project: providing services to taxonomists for standard genome sequencing and annotation.</title>
        <authorList>
            <consortium name="The Broad Institute Genomics Platform"/>
            <consortium name="The Broad Institute Genome Sequencing Center for Infectious Disease"/>
            <person name="Wu L."/>
            <person name="Ma J."/>
        </authorList>
    </citation>
    <scope>NUCLEOTIDE SEQUENCE [LARGE SCALE GENOMIC DNA]</scope>
    <source>
        <strain evidence="11">KCTC 52094</strain>
    </source>
</reference>
<evidence type="ECO:0000256" key="1">
    <source>
        <dbReference type="ARBA" id="ARBA00001947"/>
    </source>
</evidence>
<keyword evidence="11" id="KW-1185">Reference proteome</keyword>
<keyword evidence="7" id="KW-0175">Coiled coil</keyword>
<dbReference type="Proteomes" id="UP001595593">
    <property type="component" value="Unassembled WGS sequence"/>
</dbReference>
<accession>A0ABV7G4J0</accession>
<dbReference type="Gene3D" id="2.70.70.10">
    <property type="entry name" value="Glucose Permease (Domain IIA)"/>
    <property type="match status" value="1"/>
</dbReference>
<evidence type="ECO:0000259" key="9">
    <source>
        <dbReference type="Pfam" id="PF01551"/>
    </source>
</evidence>
<dbReference type="InterPro" id="IPR011055">
    <property type="entry name" value="Dup_hybrid_motif"/>
</dbReference>
<dbReference type="PANTHER" id="PTHR21666">
    <property type="entry name" value="PEPTIDASE-RELATED"/>
    <property type="match status" value="1"/>
</dbReference>
<evidence type="ECO:0000256" key="7">
    <source>
        <dbReference type="SAM" id="Coils"/>
    </source>
</evidence>
<comment type="cofactor">
    <cofactor evidence="1">
        <name>Zn(2+)</name>
        <dbReference type="ChEBI" id="CHEBI:29105"/>
    </cofactor>
</comment>
<feature type="region of interest" description="Disordered" evidence="8">
    <location>
        <begin position="333"/>
        <end position="366"/>
    </location>
</feature>
<dbReference type="RefSeq" id="WP_379598010.1">
    <property type="nucleotide sequence ID" value="NZ_JBHRTN010000018.1"/>
</dbReference>
<dbReference type="InterPro" id="IPR050570">
    <property type="entry name" value="Cell_wall_metabolism_enzyme"/>
</dbReference>
<organism evidence="10 11">
    <name type="scientific">Teichococcus globiformis</name>
    <dbReference type="NCBI Taxonomy" id="2307229"/>
    <lineage>
        <taxon>Bacteria</taxon>
        <taxon>Pseudomonadati</taxon>
        <taxon>Pseudomonadota</taxon>
        <taxon>Alphaproteobacteria</taxon>
        <taxon>Acetobacterales</taxon>
        <taxon>Roseomonadaceae</taxon>
        <taxon>Roseomonas</taxon>
    </lineage>
</organism>
<keyword evidence="5" id="KW-0862">Zinc</keyword>
<dbReference type="GO" id="GO:0016787">
    <property type="term" value="F:hydrolase activity"/>
    <property type="evidence" value="ECO:0007669"/>
    <property type="project" value="UniProtKB-KW"/>
</dbReference>
<gene>
    <name evidence="10" type="ORF">ACFOD4_16095</name>
</gene>
<evidence type="ECO:0000256" key="8">
    <source>
        <dbReference type="SAM" id="MobiDB-lite"/>
    </source>
</evidence>
<sequence>MARLPCASRQALRRRLPLPVPAILVPGLMLAALSAGTGMGWESWGHRQNKLLSGLMSAARAAEPTPRSVREAEAAARTAQEAAETAALAAREAAEAEGKLAEQRAAAGRRAVAADEAAAAAGEAAREAAEVRDAALVDLGRRAQAMAPLLPLLRRLSSWPSETLLAVPGDPETALRGTLVLRSLTRHLSAEAEALRQAQAVAAEATRKAEAEATQLAEARAEVRAAAAAVEAALADARARRGAAEREQREAAAEAATSAARATDLRDVLERLEAARQKAERDAAARAAREQAAAEQAQRRRAEAEAEALATRRRAAQDAEERARLAREEAVLQRQEQARQRRAEQESRQASRAPAVSVPRGGRTVPVAGRVSRDFGDAGAGGAAQGITYSAPAGARVVSPCGGRIAFAAPFRSYGRMVIIDCGGGHHAVLAGMESLDADAGSRVLAGEPVGRLGGDGDATLYIELRRNGTPVDPKPWLRARG</sequence>
<evidence type="ECO:0000313" key="11">
    <source>
        <dbReference type="Proteomes" id="UP001595593"/>
    </source>
</evidence>
<keyword evidence="3" id="KW-0479">Metal-binding</keyword>
<feature type="coiled-coil region" evidence="7">
    <location>
        <begin position="79"/>
        <end position="106"/>
    </location>
</feature>
<evidence type="ECO:0000256" key="6">
    <source>
        <dbReference type="ARBA" id="ARBA00023049"/>
    </source>
</evidence>
<evidence type="ECO:0000256" key="5">
    <source>
        <dbReference type="ARBA" id="ARBA00022833"/>
    </source>
</evidence>
<protein>
    <submittedName>
        <fullName evidence="10">Murein hydrolase activator EnvC family protein</fullName>
    </submittedName>
</protein>
<evidence type="ECO:0000313" key="10">
    <source>
        <dbReference type="EMBL" id="MFC3126586.1"/>
    </source>
</evidence>